<feature type="region of interest" description="Disordered" evidence="1">
    <location>
        <begin position="1"/>
        <end position="26"/>
    </location>
</feature>
<proteinExistence type="predicted"/>
<evidence type="ECO:0000313" key="3">
    <source>
        <dbReference type="Proteomes" id="UP000647172"/>
    </source>
</evidence>
<feature type="region of interest" description="Disordered" evidence="1">
    <location>
        <begin position="42"/>
        <end position="72"/>
    </location>
</feature>
<feature type="compositionally biased region" description="Pro residues" evidence="1">
    <location>
        <begin position="1"/>
        <end position="10"/>
    </location>
</feature>
<keyword evidence="3" id="KW-1185">Reference proteome</keyword>
<reference evidence="2" key="1">
    <citation type="submission" date="2021-01" db="EMBL/GenBank/DDBJ databases">
        <title>Whole genome shotgun sequence of Actinoplanes nipponensis NBRC 14063.</title>
        <authorList>
            <person name="Komaki H."/>
            <person name="Tamura T."/>
        </authorList>
    </citation>
    <scope>NUCLEOTIDE SEQUENCE</scope>
    <source>
        <strain evidence="2">NBRC 14063</strain>
    </source>
</reference>
<dbReference type="Proteomes" id="UP000647172">
    <property type="component" value="Unassembled WGS sequence"/>
</dbReference>
<evidence type="ECO:0000256" key="1">
    <source>
        <dbReference type="SAM" id="MobiDB-lite"/>
    </source>
</evidence>
<gene>
    <name evidence="2" type="ORF">Ani05nite_27920</name>
</gene>
<comment type="caution">
    <text evidence="2">The sequence shown here is derived from an EMBL/GenBank/DDBJ whole genome shotgun (WGS) entry which is preliminary data.</text>
</comment>
<evidence type="ECO:0000313" key="2">
    <source>
        <dbReference type="EMBL" id="GIE49258.1"/>
    </source>
</evidence>
<organism evidence="2 3">
    <name type="scientific">Actinoplanes nipponensis</name>
    <dbReference type="NCBI Taxonomy" id="135950"/>
    <lineage>
        <taxon>Bacteria</taxon>
        <taxon>Bacillati</taxon>
        <taxon>Actinomycetota</taxon>
        <taxon>Actinomycetes</taxon>
        <taxon>Micromonosporales</taxon>
        <taxon>Micromonosporaceae</taxon>
        <taxon>Actinoplanes</taxon>
    </lineage>
</organism>
<accession>A0A919JEK0</accession>
<dbReference type="AlphaFoldDB" id="A0A919JEK0"/>
<protein>
    <submittedName>
        <fullName evidence="2">Uncharacterized protein</fullName>
    </submittedName>
</protein>
<sequence length="72" mass="7582">MATATPPPFAAVPGEVRDGLPDPGPVVGQHRRAVAARRLVPDEHHWPAGPPGNPHIAGCRPDGDIQGIEERL</sequence>
<name>A0A919JEK0_9ACTN</name>
<dbReference type="EMBL" id="BOMQ01000031">
    <property type="protein sequence ID" value="GIE49258.1"/>
    <property type="molecule type" value="Genomic_DNA"/>
</dbReference>